<gene>
    <name evidence="3" type="ORF">DFR61_103100</name>
    <name evidence="2" type="ORF">NCTC10597_02185</name>
</gene>
<dbReference type="AlphaFoldDB" id="A0A2U3AGG8"/>
<protein>
    <submittedName>
        <fullName evidence="3">YuiB-like putative membrane protein</fullName>
    </submittedName>
</protein>
<evidence type="ECO:0000256" key="1">
    <source>
        <dbReference type="SAM" id="Phobius"/>
    </source>
</evidence>
<dbReference type="OrthoDB" id="2382309at2"/>
<sequence>MGGDISIIQLVLSVLIFIVMFFGIGFLLNMLLRVTWFMAIIYPIIVILIIDKIKFMDYIFDPSNSFSQLGERLINLQTADLIILTSGLVGAIISGVVIKGLRRNGYQMF</sequence>
<dbReference type="Pfam" id="PF14068">
    <property type="entry name" value="YuiB"/>
    <property type="match status" value="1"/>
</dbReference>
<evidence type="ECO:0000313" key="4">
    <source>
        <dbReference type="Proteomes" id="UP000254330"/>
    </source>
</evidence>
<comment type="caution">
    <text evidence="2">The sequence shown here is derived from an EMBL/GenBank/DDBJ whole genome shotgun (WGS) entry which is preliminary data.</text>
</comment>
<feature type="transmembrane region" description="Helical" evidence="1">
    <location>
        <begin position="6"/>
        <end position="28"/>
    </location>
</feature>
<dbReference type="EMBL" id="UGNP01000001">
    <property type="protein sequence ID" value="STX10439.1"/>
    <property type="molecule type" value="Genomic_DNA"/>
</dbReference>
<reference evidence="2 4" key="1">
    <citation type="submission" date="2018-06" db="EMBL/GenBank/DDBJ databases">
        <authorList>
            <consortium name="Pathogen Informatics"/>
            <person name="Doyle S."/>
        </authorList>
    </citation>
    <scope>NUCLEOTIDE SEQUENCE [LARGE SCALE GENOMIC DNA]</scope>
    <source>
        <strain evidence="2 4">NCTC10597</strain>
    </source>
</reference>
<organism evidence="2 4">
    <name type="scientific">Kurthia zopfii</name>
    <dbReference type="NCBI Taxonomy" id="1650"/>
    <lineage>
        <taxon>Bacteria</taxon>
        <taxon>Bacillati</taxon>
        <taxon>Bacillota</taxon>
        <taxon>Bacilli</taxon>
        <taxon>Bacillales</taxon>
        <taxon>Caryophanaceae</taxon>
        <taxon>Kurthia</taxon>
    </lineage>
</organism>
<feature type="transmembrane region" description="Helical" evidence="1">
    <location>
        <begin position="35"/>
        <end position="53"/>
    </location>
</feature>
<name>A0A2U3AGG8_9BACL</name>
<proteinExistence type="predicted"/>
<dbReference type="EMBL" id="SNZG01000003">
    <property type="protein sequence ID" value="TDR42724.1"/>
    <property type="molecule type" value="Genomic_DNA"/>
</dbReference>
<accession>A0A2U3AGG8</accession>
<dbReference type="Proteomes" id="UP000294641">
    <property type="component" value="Unassembled WGS sequence"/>
</dbReference>
<reference evidence="3 5" key="2">
    <citation type="submission" date="2019-03" db="EMBL/GenBank/DDBJ databases">
        <title>Genomic Encyclopedia of Type Strains, Phase IV (KMG-IV): sequencing the most valuable type-strain genomes for metagenomic binning, comparative biology and taxonomic classification.</title>
        <authorList>
            <person name="Goeker M."/>
        </authorList>
    </citation>
    <scope>NUCLEOTIDE SEQUENCE [LARGE SCALE GENOMIC DNA]</scope>
    <source>
        <strain evidence="3 5">DSM 20580</strain>
    </source>
</reference>
<evidence type="ECO:0000313" key="5">
    <source>
        <dbReference type="Proteomes" id="UP000294641"/>
    </source>
</evidence>
<dbReference type="Proteomes" id="UP000254330">
    <property type="component" value="Unassembled WGS sequence"/>
</dbReference>
<keyword evidence="1" id="KW-1133">Transmembrane helix</keyword>
<dbReference type="RefSeq" id="WP_109348529.1">
    <property type="nucleotide sequence ID" value="NZ_BJUE01000005.1"/>
</dbReference>
<keyword evidence="1" id="KW-0472">Membrane</keyword>
<keyword evidence="1" id="KW-0812">Transmembrane</keyword>
<dbReference type="InterPro" id="IPR025917">
    <property type="entry name" value="YuiB"/>
</dbReference>
<evidence type="ECO:0000313" key="3">
    <source>
        <dbReference type="EMBL" id="TDR42724.1"/>
    </source>
</evidence>
<feature type="transmembrane region" description="Helical" evidence="1">
    <location>
        <begin position="73"/>
        <end position="98"/>
    </location>
</feature>
<keyword evidence="5" id="KW-1185">Reference proteome</keyword>
<evidence type="ECO:0000313" key="2">
    <source>
        <dbReference type="EMBL" id="STX10439.1"/>
    </source>
</evidence>